<feature type="signal peptide" evidence="1">
    <location>
        <begin position="1"/>
        <end position="28"/>
    </location>
</feature>
<gene>
    <name evidence="3" type="ORF">BZG02_14680</name>
</gene>
<evidence type="ECO:0000259" key="2">
    <source>
        <dbReference type="Pfam" id="PF19783"/>
    </source>
</evidence>
<organism evidence="3 4">
    <name type="scientific">Labilibaculum filiforme</name>
    <dbReference type="NCBI Taxonomy" id="1940526"/>
    <lineage>
        <taxon>Bacteria</taxon>
        <taxon>Pseudomonadati</taxon>
        <taxon>Bacteroidota</taxon>
        <taxon>Bacteroidia</taxon>
        <taxon>Marinilabiliales</taxon>
        <taxon>Marinifilaceae</taxon>
        <taxon>Labilibaculum</taxon>
    </lineage>
</organism>
<name>A0A2N3HV04_9BACT</name>
<feature type="domain" description="DUF6268" evidence="2">
    <location>
        <begin position="105"/>
        <end position="269"/>
    </location>
</feature>
<accession>A0A2N3HV04</accession>
<evidence type="ECO:0000313" key="4">
    <source>
        <dbReference type="Proteomes" id="UP000233535"/>
    </source>
</evidence>
<dbReference type="Pfam" id="PF19783">
    <property type="entry name" value="DUF6268"/>
    <property type="match status" value="1"/>
</dbReference>
<sequence>MTQNRISNYDFMNKYIFFLNLLFCSSIASVFGQDTLNSLKYDWNPGIEGTGPVRGLEVSCHVNTNYKVNSNSDLYGKGKGEIDNNRVFETKLRFPIFLNQKLKIAGSFDYSDEEFHFDDISDNNYPLYKSLNEKNLKSIGGSIYLMTQLKRNMFFLFRFNAKLKGDYWKEHIGDVNKYTFLKMEMSPVIGWKVNSKKSWGIGMAYSYTFGDPLLFPIFVYNHSFADKWGVEAFLPARIKLRYQASKLCFINAKARLQGGSYSIHFDDPELNDFKTLELRRADVNFSVEIEKGITDWLWASFESGYRTNINFDVTNKNHAFSLSGSELINKNSIIDSSVKGGVFYNISVFLVPSKTILKKIGLK</sequence>
<dbReference type="InterPro" id="IPR046235">
    <property type="entry name" value="DUF6268"/>
</dbReference>
<dbReference type="AlphaFoldDB" id="A0A2N3HV04"/>
<keyword evidence="1" id="KW-0732">Signal</keyword>
<dbReference type="Proteomes" id="UP000233535">
    <property type="component" value="Unassembled WGS sequence"/>
</dbReference>
<reference evidence="3 4" key="1">
    <citation type="journal article" date="2017" name="Front. Microbiol.">
        <title>Labilibaculum manganireducens gen. nov., sp. nov. and Labilibaculum filiforme sp. nov., Novel Bacteroidetes Isolated from Subsurface Sediments of the Baltic Sea.</title>
        <authorList>
            <person name="Vandieken V."/>
            <person name="Marshall I.P."/>
            <person name="Niemann H."/>
            <person name="Engelen B."/>
            <person name="Cypionka H."/>
        </authorList>
    </citation>
    <scope>NUCLEOTIDE SEQUENCE [LARGE SCALE GENOMIC DNA]</scope>
    <source>
        <strain evidence="3 4">59.16B</strain>
    </source>
</reference>
<dbReference type="EMBL" id="MVDD01000011">
    <property type="protein sequence ID" value="PKQ61867.1"/>
    <property type="molecule type" value="Genomic_DNA"/>
</dbReference>
<comment type="caution">
    <text evidence="3">The sequence shown here is derived from an EMBL/GenBank/DDBJ whole genome shotgun (WGS) entry which is preliminary data.</text>
</comment>
<feature type="chain" id="PRO_5014613042" description="DUF6268 domain-containing protein" evidence="1">
    <location>
        <begin position="29"/>
        <end position="363"/>
    </location>
</feature>
<protein>
    <recommendedName>
        <fullName evidence="2">DUF6268 domain-containing protein</fullName>
    </recommendedName>
</protein>
<proteinExistence type="predicted"/>
<evidence type="ECO:0000313" key="3">
    <source>
        <dbReference type="EMBL" id="PKQ61867.1"/>
    </source>
</evidence>
<evidence type="ECO:0000256" key="1">
    <source>
        <dbReference type="SAM" id="SignalP"/>
    </source>
</evidence>
<keyword evidence="4" id="KW-1185">Reference proteome</keyword>